<dbReference type="InterPro" id="IPR021717">
    <property type="entry name" value="Nucleoporin_Nup160"/>
</dbReference>
<dbReference type="STRING" id="112090.W4GLE3"/>
<dbReference type="Pfam" id="PF23347">
    <property type="entry name" value="TPR_Nup160_C"/>
    <property type="match status" value="1"/>
</dbReference>
<dbReference type="RefSeq" id="XP_009830429.1">
    <property type="nucleotide sequence ID" value="XM_009832127.1"/>
</dbReference>
<accession>W4GLE3</accession>
<evidence type="ECO:0000259" key="5">
    <source>
        <dbReference type="Pfam" id="PF11715"/>
    </source>
</evidence>
<dbReference type="VEuPathDB" id="FungiDB:H257_06771"/>
<dbReference type="InterPro" id="IPR059141">
    <property type="entry name" value="Beta-prop_Nup120_160"/>
</dbReference>
<dbReference type="InterPro" id="IPR056535">
    <property type="entry name" value="TPR_NUP160_M"/>
</dbReference>
<dbReference type="GO" id="GO:0017056">
    <property type="term" value="F:structural constituent of nuclear pore"/>
    <property type="evidence" value="ECO:0007669"/>
    <property type="project" value="TreeGrafter"/>
</dbReference>
<evidence type="ECO:0000256" key="3">
    <source>
        <dbReference type="ARBA" id="ARBA00023242"/>
    </source>
</evidence>
<organism evidence="8">
    <name type="scientific">Aphanomyces astaci</name>
    <name type="common">Crayfish plague agent</name>
    <dbReference type="NCBI Taxonomy" id="112090"/>
    <lineage>
        <taxon>Eukaryota</taxon>
        <taxon>Sar</taxon>
        <taxon>Stramenopiles</taxon>
        <taxon>Oomycota</taxon>
        <taxon>Saprolegniomycetes</taxon>
        <taxon>Saprolegniales</taxon>
        <taxon>Verrucalvaceae</taxon>
        <taxon>Aphanomyces</taxon>
    </lineage>
</organism>
<evidence type="ECO:0000256" key="1">
    <source>
        <dbReference type="ARBA" id="ARBA00004123"/>
    </source>
</evidence>
<dbReference type="OrthoDB" id="67716at2759"/>
<evidence type="ECO:0000313" key="8">
    <source>
        <dbReference type="EMBL" id="ETV80505.1"/>
    </source>
</evidence>
<dbReference type="EMBL" id="KI913126">
    <property type="protein sequence ID" value="ETV80505.1"/>
    <property type="molecule type" value="Genomic_DNA"/>
</dbReference>
<keyword evidence="2" id="KW-0813">Transport</keyword>
<feature type="domain" description="Nucleoporin Nup120/160 beta-propeller" evidence="5">
    <location>
        <begin position="89"/>
        <end position="535"/>
    </location>
</feature>
<dbReference type="InterPro" id="IPR056536">
    <property type="entry name" value="TPR_NUP160_C"/>
</dbReference>
<evidence type="ECO:0000256" key="2">
    <source>
        <dbReference type="ARBA" id="ARBA00022448"/>
    </source>
</evidence>
<comment type="subcellular location">
    <subcellularLocation>
        <location evidence="1">Nucleus</location>
    </subcellularLocation>
</comment>
<evidence type="ECO:0000256" key="4">
    <source>
        <dbReference type="SAM" id="MobiDB-lite"/>
    </source>
</evidence>
<feature type="domain" description="NUP160 middle TPR" evidence="7">
    <location>
        <begin position="889"/>
        <end position="1062"/>
    </location>
</feature>
<feature type="region of interest" description="Disordered" evidence="4">
    <location>
        <begin position="1318"/>
        <end position="1345"/>
    </location>
</feature>
<name>W4GLE3_APHAT</name>
<sequence>MDGRLALLEEVPLVYVDKDAESVVLVKSKFQQTPPYTPPQRVENLAGGCIVRKVSFVSFRAIGKQVFLWEHTAGDSATAAPVTTAPPPPSTSLAIQLPESVARNGVSVFESADKQYLSVCIVTAAKTVHRFCYKLDPVLNFADAARDEVAFAMTSLPLQTSISSVCWLDECNVVVGGDNGAVLAINVGLSIFGHSASSFHEVPLTDHSVLQWVWEGLGFQPTNKPQPIIAIAAVPDLVDDDSTSSDTLIVTLSADLVLRVWSYEHQSCLCNQSLRPHLELDAAAADLAVLHFIPSSTDVRVLVHASSITHPSKNEIVLLRGDLTSKVLDLDVVRRYVVPAAAAARLVDFVVVGPSSTLGPSSTSSSQQLVSVWRSVAEDFVYVFPISRTGPKVILGQRVKGLDTFVHHHESHDLDLNNASTADVADIDSYYLDRLFAPNRFSAECIRHALSAASTAVSGAALRRLALEAVHRECPDKARREKQTDANTVRVAMWVQLLQKCTKLWAVENIPLGVASIQGSLVLLRRNHTSILFPSTRAIVATTGSSSVHHDDELSALITPFFASFSHRDVRAAVLCEWNVDLHVDLTSPSLLDTLRRELQRGLVHTNQHQGKSLPTLLARVAPILAGDATAQSAVLTALVDNLTLLDASSSSASPSATAAPPSSTDLSLALHRMGAVVVHDMLAATYAALGFLAFLDDAQPSFVAPATLQHISTALLPRGFALLRKWVFYQWLFDQPSSPDTQVMLVQAFARHDDDNDVQRNLATAVLGLLHKVHDLPALASFVHATRQHDVVRVVVRYALQHPTDPDDDGAVTMYLTRLLGDALVAEAVVGYELNHERRHVTHILERAVRSYITVLELEHRSTTTAASTSQLYEITGHLKETAPRPYAAKFILQLLHASLVFHCSDDVTGATEFIWYNVFKLALTERLYDEAHVALHHVVARANSATVDECVRHFVLQLCDAGRVDVVVGFTWGALDAKVEDVLQWQAANTHANLTIKRASQSAVSVLRLLYSFLVKRARFAAAAQAMHALFVRLEPDAFHVDVLRVQRDALLAATNVLALVPAPQNRWFIHQEPKTTNRTTDPLRVITASDLRRELLIVRGKLKLVGSSAAALAGQSGSEVVSLLLKHLTPDGTMATNVALAVAIARAIDMDVKVVVRAVARDFAYSSGTESLLQALLRHTHSPDAYLAAVDTLLQSHAPLPTWLTDAAVAAGLLTAVALLRLYLDHGVLDEAVALAIDHLVPKDLSQTAFHQAAAADTSPKHWMPYELLDKLLGACDAVGGDDVAPLQHNATRLKQRLAEYFQYVHVVDAAASIRRQHERPPTASSISSTTTSSTPMTWSTN</sequence>
<dbReference type="GO" id="GO:0005643">
    <property type="term" value="C:nuclear pore"/>
    <property type="evidence" value="ECO:0007669"/>
    <property type="project" value="UniProtKB-ARBA"/>
</dbReference>
<evidence type="ECO:0000259" key="6">
    <source>
        <dbReference type="Pfam" id="PF23347"/>
    </source>
</evidence>
<proteinExistence type="predicted"/>
<dbReference type="Pfam" id="PF23354">
    <property type="entry name" value="TPR_NUP160_120_M"/>
    <property type="match status" value="1"/>
</dbReference>
<dbReference type="PANTHER" id="PTHR21286">
    <property type="entry name" value="NUCLEAR PORE COMPLEX PROTEIN NUP160"/>
    <property type="match status" value="1"/>
</dbReference>
<gene>
    <name evidence="8" type="ORF">H257_06771</name>
</gene>
<feature type="domain" description="NUP160 C-terminal TPR" evidence="6">
    <location>
        <begin position="1182"/>
        <end position="1312"/>
    </location>
</feature>
<dbReference type="PANTHER" id="PTHR21286:SF0">
    <property type="entry name" value="NUCLEAR PORE COMPLEX PROTEIN NUP160"/>
    <property type="match status" value="1"/>
</dbReference>
<dbReference type="Pfam" id="PF11715">
    <property type="entry name" value="Beta-prop_Nup120_160"/>
    <property type="match status" value="1"/>
</dbReference>
<reference evidence="8" key="1">
    <citation type="submission" date="2013-12" db="EMBL/GenBank/DDBJ databases">
        <title>The Genome Sequence of Aphanomyces astaci APO3.</title>
        <authorList>
            <consortium name="The Broad Institute Genomics Platform"/>
            <person name="Russ C."/>
            <person name="Tyler B."/>
            <person name="van West P."/>
            <person name="Dieguez-Uribeondo J."/>
            <person name="Young S.K."/>
            <person name="Zeng Q."/>
            <person name="Gargeya S."/>
            <person name="Fitzgerald M."/>
            <person name="Abouelleil A."/>
            <person name="Alvarado L."/>
            <person name="Chapman S.B."/>
            <person name="Gainer-Dewar J."/>
            <person name="Goldberg J."/>
            <person name="Griggs A."/>
            <person name="Gujja S."/>
            <person name="Hansen M."/>
            <person name="Howarth C."/>
            <person name="Imamovic A."/>
            <person name="Ireland A."/>
            <person name="Larimer J."/>
            <person name="McCowan C."/>
            <person name="Murphy C."/>
            <person name="Pearson M."/>
            <person name="Poon T.W."/>
            <person name="Priest M."/>
            <person name="Roberts A."/>
            <person name="Saif S."/>
            <person name="Shea T."/>
            <person name="Sykes S."/>
            <person name="Wortman J."/>
            <person name="Nusbaum C."/>
            <person name="Birren B."/>
        </authorList>
    </citation>
    <scope>NUCLEOTIDE SEQUENCE [LARGE SCALE GENOMIC DNA]</scope>
    <source>
        <strain evidence="8">APO3</strain>
    </source>
</reference>
<evidence type="ECO:0000259" key="7">
    <source>
        <dbReference type="Pfam" id="PF23354"/>
    </source>
</evidence>
<keyword evidence="3" id="KW-0539">Nucleus</keyword>
<dbReference type="GeneID" id="20808767"/>
<feature type="compositionally biased region" description="Low complexity" evidence="4">
    <location>
        <begin position="1325"/>
        <end position="1345"/>
    </location>
</feature>
<protein>
    <submittedName>
        <fullName evidence="8">Uncharacterized protein</fullName>
    </submittedName>
</protein>